<dbReference type="Proteomes" id="UP000567179">
    <property type="component" value="Unassembled WGS sequence"/>
</dbReference>
<organism evidence="1 2">
    <name type="scientific">Psilocybe cf. subviscida</name>
    <dbReference type="NCBI Taxonomy" id="2480587"/>
    <lineage>
        <taxon>Eukaryota</taxon>
        <taxon>Fungi</taxon>
        <taxon>Dikarya</taxon>
        <taxon>Basidiomycota</taxon>
        <taxon>Agaricomycotina</taxon>
        <taxon>Agaricomycetes</taxon>
        <taxon>Agaricomycetidae</taxon>
        <taxon>Agaricales</taxon>
        <taxon>Agaricineae</taxon>
        <taxon>Strophariaceae</taxon>
        <taxon>Psilocybe</taxon>
    </lineage>
</organism>
<proteinExistence type="predicted"/>
<evidence type="ECO:0000313" key="1">
    <source>
        <dbReference type="EMBL" id="KAF5327426.1"/>
    </source>
</evidence>
<dbReference type="EMBL" id="JAACJJ010000014">
    <property type="protein sequence ID" value="KAF5327426.1"/>
    <property type="molecule type" value="Genomic_DNA"/>
</dbReference>
<evidence type="ECO:0000313" key="2">
    <source>
        <dbReference type="Proteomes" id="UP000567179"/>
    </source>
</evidence>
<comment type="caution">
    <text evidence="1">The sequence shown here is derived from an EMBL/GenBank/DDBJ whole genome shotgun (WGS) entry which is preliminary data.</text>
</comment>
<gene>
    <name evidence="1" type="ORF">D9619_005117</name>
</gene>
<accession>A0A8H5BQL6</accession>
<protein>
    <submittedName>
        <fullName evidence="1">Uncharacterized protein</fullName>
    </submittedName>
</protein>
<keyword evidence="2" id="KW-1185">Reference proteome</keyword>
<name>A0A8H5BQL6_9AGAR</name>
<sequence>MRLLHRSKVILIFDFANHVLGCSLIIHSSDIYIIFSQIIQFFGGGFALQVEWASSHVASLAEDIYVFREQVAKLQQEISKK</sequence>
<reference evidence="1 2" key="1">
    <citation type="journal article" date="2020" name="ISME J.">
        <title>Uncovering the hidden diversity of litter-decomposition mechanisms in mushroom-forming fungi.</title>
        <authorList>
            <person name="Floudas D."/>
            <person name="Bentzer J."/>
            <person name="Ahren D."/>
            <person name="Johansson T."/>
            <person name="Persson P."/>
            <person name="Tunlid A."/>
        </authorList>
    </citation>
    <scope>NUCLEOTIDE SEQUENCE [LARGE SCALE GENOMIC DNA]</scope>
    <source>
        <strain evidence="1 2">CBS 101986</strain>
    </source>
</reference>
<dbReference type="AlphaFoldDB" id="A0A8H5BQL6"/>